<dbReference type="EMBL" id="CAJVQC010013170">
    <property type="protein sequence ID" value="CAG8645575.1"/>
    <property type="molecule type" value="Genomic_DNA"/>
</dbReference>
<evidence type="ECO:0000313" key="1">
    <source>
        <dbReference type="EMBL" id="CAG8645575.1"/>
    </source>
</evidence>
<dbReference type="Proteomes" id="UP000789920">
    <property type="component" value="Unassembled WGS sequence"/>
</dbReference>
<gene>
    <name evidence="1" type="ORF">RPERSI_LOCUS7654</name>
</gene>
<accession>A0ACA9NGM9</accession>
<protein>
    <submittedName>
        <fullName evidence="1">35934_t:CDS:1</fullName>
    </submittedName>
</protein>
<name>A0ACA9NGM9_9GLOM</name>
<proteinExistence type="predicted"/>
<reference evidence="1" key="1">
    <citation type="submission" date="2021-06" db="EMBL/GenBank/DDBJ databases">
        <authorList>
            <person name="Kallberg Y."/>
            <person name="Tangrot J."/>
            <person name="Rosling A."/>
        </authorList>
    </citation>
    <scope>NUCLEOTIDE SEQUENCE</scope>
    <source>
        <strain evidence="1">MA461A</strain>
    </source>
</reference>
<keyword evidence="2" id="KW-1185">Reference proteome</keyword>
<feature type="non-terminal residue" evidence="1">
    <location>
        <position position="1"/>
    </location>
</feature>
<sequence length="44" mass="5213">MNSGSLLKIELYDFILANNSIEEKDELEFNKDYNNDYKDHSIND</sequence>
<comment type="caution">
    <text evidence="1">The sequence shown here is derived from an EMBL/GenBank/DDBJ whole genome shotgun (WGS) entry which is preliminary data.</text>
</comment>
<organism evidence="1 2">
    <name type="scientific">Racocetra persica</name>
    <dbReference type="NCBI Taxonomy" id="160502"/>
    <lineage>
        <taxon>Eukaryota</taxon>
        <taxon>Fungi</taxon>
        <taxon>Fungi incertae sedis</taxon>
        <taxon>Mucoromycota</taxon>
        <taxon>Glomeromycotina</taxon>
        <taxon>Glomeromycetes</taxon>
        <taxon>Diversisporales</taxon>
        <taxon>Gigasporaceae</taxon>
        <taxon>Racocetra</taxon>
    </lineage>
</organism>
<evidence type="ECO:0000313" key="2">
    <source>
        <dbReference type="Proteomes" id="UP000789920"/>
    </source>
</evidence>